<feature type="compositionally biased region" description="Low complexity" evidence="1">
    <location>
        <begin position="40"/>
        <end position="62"/>
    </location>
</feature>
<accession>A0A197JDU5</accession>
<protein>
    <submittedName>
        <fullName evidence="2">Uncharacterized protein</fullName>
    </submittedName>
</protein>
<sequence length="376" mass="42059">MFSFFNSSKVLPTASSSPDTLSDTLPPQPEDEEVKELSISLEETTSPPSPTVSLPSTVSPSPDILLVTLPPYSKDENEDEEESPASLQTTTSSSPATLSLPNAFRLILHVKHLRQTHRTLGRSDLFPVLEWTHNPETQSFDDFRTAIQQRLDLMFQGRYVWDSESHPLVKLTYSSGAKCPIDLREENYRGVLATTWSQKRIFAEDDNIFVKVRILVDDPDQVPEVLDDSEDDSEDIDAPEALDAPISMDFFVASANLLAFPKRYSNPEFEAIRQATQGQSIDLEGMADCQEQLPNDPVQRSHIALSPTTEHFPLPRRRLFHPFRNTMIPQPSGFDNNQLTCIGGNRPAGNDDSGGYDDDDFSHPCASRVRVELPVE</sequence>
<gene>
    <name evidence="2" type="ORF">K457DRAFT_887444</name>
</gene>
<reference evidence="2 3" key="1">
    <citation type="submission" date="2016-05" db="EMBL/GenBank/DDBJ databases">
        <title>Genome sequencing reveals origins of a unique bacterial endosymbiosis in the earliest lineages of terrestrial Fungi.</title>
        <authorList>
            <consortium name="DOE Joint Genome Institute"/>
            <person name="Uehling J."/>
            <person name="Gryganskyi A."/>
            <person name="Hameed K."/>
            <person name="Tschaplinski T."/>
            <person name="Misztal P."/>
            <person name="Wu S."/>
            <person name="Desiro A."/>
            <person name="Vande Pol N."/>
            <person name="Du Z.-Y."/>
            <person name="Zienkiewicz A."/>
            <person name="Zienkiewicz K."/>
            <person name="Morin E."/>
            <person name="Tisserant E."/>
            <person name="Splivallo R."/>
            <person name="Hainaut M."/>
            <person name="Henrissat B."/>
            <person name="Ohm R."/>
            <person name="Kuo A."/>
            <person name="Yan J."/>
            <person name="Lipzen A."/>
            <person name="Nolan M."/>
            <person name="Labutti K."/>
            <person name="Barry K."/>
            <person name="Goldstein A."/>
            <person name="Labbe J."/>
            <person name="Schadt C."/>
            <person name="Tuskan G."/>
            <person name="Grigoriev I."/>
            <person name="Martin F."/>
            <person name="Vilgalys R."/>
            <person name="Bonito G."/>
        </authorList>
    </citation>
    <scope>NUCLEOTIDE SEQUENCE [LARGE SCALE GENOMIC DNA]</scope>
    <source>
        <strain evidence="2 3">AG-77</strain>
    </source>
</reference>
<evidence type="ECO:0000313" key="2">
    <source>
        <dbReference type="EMBL" id="OAQ23295.1"/>
    </source>
</evidence>
<dbReference type="EMBL" id="KV442123">
    <property type="protein sequence ID" value="OAQ23295.1"/>
    <property type="molecule type" value="Genomic_DNA"/>
</dbReference>
<feature type="region of interest" description="Disordered" evidence="1">
    <location>
        <begin position="1"/>
        <end position="96"/>
    </location>
</feature>
<keyword evidence="3" id="KW-1185">Reference proteome</keyword>
<evidence type="ECO:0000256" key="1">
    <source>
        <dbReference type="SAM" id="MobiDB-lite"/>
    </source>
</evidence>
<feature type="region of interest" description="Disordered" evidence="1">
    <location>
        <begin position="328"/>
        <end position="363"/>
    </location>
</feature>
<dbReference type="AlphaFoldDB" id="A0A197JDU5"/>
<dbReference type="Proteomes" id="UP000078512">
    <property type="component" value="Unassembled WGS sequence"/>
</dbReference>
<evidence type="ECO:0000313" key="3">
    <source>
        <dbReference type="Proteomes" id="UP000078512"/>
    </source>
</evidence>
<proteinExistence type="predicted"/>
<feature type="compositionally biased region" description="Polar residues" evidence="1">
    <location>
        <begin position="328"/>
        <end position="340"/>
    </location>
</feature>
<feature type="compositionally biased region" description="Low complexity" evidence="1">
    <location>
        <begin position="84"/>
        <end position="96"/>
    </location>
</feature>
<name>A0A197JDU5_9FUNG</name>
<organism evidence="2 3">
    <name type="scientific">Linnemannia elongata AG-77</name>
    <dbReference type="NCBI Taxonomy" id="1314771"/>
    <lineage>
        <taxon>Eukaryota</taxon>
        <taxon>Fungi</taxon>
        <taxon>Fungi incertae sedis</taxon>
        <taxon>Mucoromycota</taxon>
        <taxon>Mortierellomycotina</taxon>
        <taxon>Mortierellomycetes</taxon>
        <taxon>Mortierellales</taxon>
        <taxon>Mortierellaceae</taxon>
        <taxon>Linnemannia</taxon>
    </lineage>
</organism>
<feature type="compositionally biased region" description="Polar residues" evidence="1">
    <location>
        <begin position="1"/>
        <end position="25"/>
    </location>
</feature>